<dbReference type="EMBL" id="BQNB010012684">
    <property type="protein sequence ID" value="GJT06620.1"/>
    <property type="molecule type" value="Genomic_DNA"/>
</dbReference>
<sequence>MNTSSLTAMLQIKGIGPAVIKGAVRISLKDLDGIIRKNANFCGRCITQKKGTNKAIRVRALVMTSVLDLSQADLEAQIEARKPGKLKFEHIGGIVD</sequence>
<organism evidence="1 2">
    <name type="scientific">Tanacetum coccineum</name>
    <dbReference type="NCBI Taxonomy" id="301880"/>
    <lineage>
        <taxon>Eukaryota</taxon>
        <taxon>Viridiplantae</taxon>
        <taxon>Streptophyta</taxon>
        <taxon>Embryophyta</taxon>
        <taxon>Tracheophyta</taxon>
        <taxon>Spermatophyta</taxon>
        <taxon>Magnoliopsida</taxon>
        <taxon>eudicotyledons</taxon>
        <taxon>Gunneridae</taxon>
        <taxon>Pentapetalae</taxon>
        <taxon>asterids</taxon>
        <taxon>campanulids</taxon>
        <taxon>Asterales</taxon>
        <taxon>Asteraceae</taxon>
        <taxon>Asteroideae</taxon>
        <taxon>Anthemideae</taxon>
        <taxon>Anthemidinae</taxon>
        <taxon>Tanacetum</taxon>
    </lineage>
</organism>
<accession>A0ABQ5AVD6</accession>
<name>A0ABQ5AVD6_9ASTR</name>
<protein>
    <recommendedName>
        <fullName evidence="3">Ribosomal protein S13</fullName>
    </recommendedName>
</protein>
<evidence type="ECO:0000313" key="2">
    <source>
        <dbReference type="Proteomes" id="UP001151760"/>
    </source>
</evidence>
<keyword evidence="2" id="KW-1185">Reference proteome</keyword>
<dbReference type="Proteomes" id="UP001151760">
    <property type="component" value="Unassembled WGS sequence"/>
</dbReference>
<evidence type="ECO:0000313" key="1">
    <source>
        <dbReference type="EMBL" id="GJT06620.1"/>
    </source>
</evidence>
<proteinExistence type="predicted"/>
<comment type="caution">
    <text evidence="1">The sequence shown here is derived from an EMBL/GenBank/DDBJ whole genome shotgun (WGS) entry which is preliminary data.</text>
</comment>
<gene>
    <name evidence="1" type="ORF">Tco_0841082</name>
</gene>
<reference evidence="1" key="2">
    <citation type="submission" date="2022-01" db="EMBL/GenBank/DDBJ databases">
        <authorList>
            <person name="Yamashiro T."/>
            <person name="Shiraishi A."/>
            <person name="Satake H."/>
            <person name="Nakayama K."/>
        </authorList>
    </citation>
    <scope>NUCLEOTIDE SEQUENCE</scope>
</reference>
<reference evidence="1" key="1">
    <citation type="journal article" date="2022" name="Int. J. Mol. Sci.">
        <title>Draft Genome of Tanacetum Coccineum: Genomic Comparison of Closely Related Tanacetum-Family Plants.</title>
        <authorList>
            <person name="Yamashiro T."/>
            <person name="Shiraishi A."/>
            <person name="Nakayama K."/>
            <person name="Satake H."/>
        </authorList>
    </citation>
    <scope>NUCLEOTIDE SEQUENCE</scope>
</reference>
<evidence type="ECO:0008006" key="3">
    <source>
        <dbReference type="Google" id="ProtNLM"/>
    </source>
</evidence>